<comment type="function">
    <text evidence="8">Part of the ABC transporter complex CysAWTP (TC 3.A.1.6.1) involved in sulfate/thiosulfate import. Probably responsible for the translocation of the substrate across the membrane.</text>
</comment>
<evidence type="ECO:0000256" key="3">
    <source>
        <dbReference type="ARBA" id="ARBA00022448"/>
    </source>
</evidence>
<keyword evidence="12" id="KW-1185">Reference proteome</keyword>
<feature type="transmembrane region" description="Helical" evidence="9">
    <location>
        <begin position="185"/>
        <end position="212"/>
    </location>
</feature>
<keyword evidence="5 9" id="KW-1133">Transmembrane helix</keyword>
<dbReference type="Gene3D" id="1.10.3720.10">
    <property type="entry name" value="MetI-like"/>
    <property type="match status" value="1"/>
</dbReference>
<protein>
    <submittedName>
        <fullName evidence="11">Sulfate ABC transporter permease</fullName>
    </submittedName>
</protein>
<accession>A0A850PA25</accession>
<comment type="caution">
    <text evidence="11">The sequence shown here is derived from an EMBL/GenBank/DDBJ whole genome shotgun (WGS) entry which is preliminary data.</text>
</comment>
<comment type="subunit">
    <text evidence="2">The complex is composed of two ATP-binding proteins (CysA), two transmembrane proteins (CysT and CysW) and a solute-binding protein (CysP).</text>
</comment>
<dbReference type="EMBL" id="JABXXR010000071">
    <property type="protein sequence ID" value="NVN40884.1"/>
    <property type="molecule type" value="Genomic_DNA"/>
</dbReference>
<feature type="transmembrane region" description="Helical" evidence="9">
    <location>
        <begin position="85"/>
        <end position="108"/>
    </location>
</feature>
<evidence type="ECO:0000256" key="9">
    <source>
        <dbReference type="SAM" id="Phobius"/>
    </source>
</evidence>
<dbReference type="GO" id="GO:0015419">
    <property type="term" value="F:ABC-type sulfate transporter activity"/>
    <property type="evidence" value="ECO:0007669"/>
    <property type="project" value="InterPro"/>
</dbReference>
<proteinExistence type="predicted"/>
<feature type="transmembrane region" description="Helical" evidence="9">
    <location>
        <begin position="232"/>
        <end position="256"/>
    </location>
</feature>
<dbReference type="RefSeq" id="WP_176613815.1">
    <property type="nucleotide sequence ID" value="NZ_JABXXR010000071.1"/>
</dbReference>
<dbReference type="InterPro" id="IPR000515">
    <property type="entry name" value="MetI-like"/>
</dbReference>
<comment type="subcellular location">
    <subcellularLocation>
        <location evidence="1">Cell membrane</location>
        <topology evidence="1">Multi-pass membrane protein</topology>
    </subcellularLocation>
</comment>
<evidence type="ECO:0000313" key="11">
    <source>
        <dbReference type="EMBL" id="NVN40884.1"/>
    </source>
</evidence>
<reference evidence="11 12" key="1">
    <citation type="submission" date="2020-06" db="EMBL/GenBank/DDBJ databases">
        <title>Description of novel acetic acid bacteria.</title>
        <authorList>
            <person name="Sombolestani A."/>
        </authorList>
    </citation>
    <scope>NUCLEOTIDE SEQUENCE [LARGE SCALE GENOMIC DNA]</scope>
    <source>
        <strain evidence="11 12">LMG 27010</strain>
    </source>
</reference>
<sequence length="278" mass="29358">MKRALLVLAAYLIVAVMLLLPPVLVFTEALRHGLGAALRSLADPDARAALWLTLKMTVAAVALNSVGGVLAAWTVTKFRFPGRGALLVLIELPLSVSPVVAGLVWLLLFGAQGWWGAWLDRVGYRVVFAPPGILLATLFVTFPYVARTLVPLLQHQGRDAEEAAALLGASLWQILSRVTLPGARWALLSGVLLTTARALGEFGAVSVVSGHIPGLTETMPLHIETLYNGYQSVAAFSMAALLALMAMATVALRGLLERTADTASRAARTPSSPTGHAA</sequence>
<organism evidence="11 12">
    <name type="scientific">Ameyamaea chiangmaiensis</name>
    <dbReference type="NCBI Taxonomy" id="442969"/>
    <lineage>
        <taxon>Bacteria</taxon>
        <taxon>Pseudomonadati</taxon>
        <taxon>Pseudomonadota</taxon>
        <taxon>Alphaproteobacteria</taxon>
        <taxon>Acetobacterales</taxon>
        <taxon>Acetobacteraceae</taxon>
        <taxon>Ameyamaea</taxon>
    </lineage>
</organism>
<evidence type="ECO:0000256" key="5">
    <source>
        <dbReference type="ARBA" id="ARBA00022989"/>
    </source>
</evidence>
<evidence type="ECO:0000256" key="4">
    <source>
        <dbReference type="ARBA" id="ARBA00022692"/>
    </source>
</evidence>
<evidence type="ECO:0000313" key="12">
    <source>
        <dbReference type="Proteomes" id="UP000585665"/>
    </source>
</evidence>
<dbReference type="GO" id="GO:0005886">
    <property type="term" value="C:plasma membrane"/>
    <property type="evidence" value="ECO:0007669"/>
    <property type="project" value="UniProtKB-SubCell"/>
</dbReference>
<dbReference type="InterPro" id="IPR035906">
    <property type="entry name" value="MetI-like_sf"/>
</dbReference>
<dbReference type="Proteomes" id="UP000585665">
    <property type="component" value="Unassembled WGS sequence"/>
</dbReference>
<evidence type="ECO:0000256" key="1">
    <source>
        <dbReference type="ARBA" id="ARBA00004651"/>
    </source>
</evidence>
<dbReference type="SUPFAM" id="SSF161098">
    <property type="entry name" value="MetI-like"/>
    <property type="match status" value="1"/>
</dbReference>
<feature type="transmembrane region" description="Helical" evidence="9">
    <location>
        <begin position="128"/>
        <end position="146"/>
    </location>
</feature>
<dbReference type="AlphaFoldDB" id="A0A850PA25"/>
<dbReference type="Pfam" id="PF00528">
    <property type="entry name" value="BPD_transp_1"/>
    <property type="match status" value="1"/>
</dbReference>
<dbReference type="PANTHER" id="PTHR30406:SF9">
    <property type="entry name" value="SULFATE TRANSPORT SYSTEM PERMEASE PROTEIN CYSW"/>
    <property type="match status" value="1"/>
</dbReference>
<feature type="domain" description="ABC transmembrane type-1" evidence="10">
    <location>
        <begin position="50"/>
        <end position="257"/>
    </location>
</feature>
<gene>
    <name evidence="11" type="ORF">HUK82_09950</name>
</gene>
<dbReference type="PROSITE" id="PS50928">
    <property type="entry name" value="ABC_TM1"/>
    <property type="match status" value="1"/>
</dbReference>
<dbReference type="PANTHER" id="PTHR30406">
    <property type="entry name" value="SULFATE TRANSPORT SYSTEM PERMEASE PROTEIN"/>
    <property type="match status" value="1"/>
</dbReference>
<dbReference type="NCBIfam" id="TIGR00969">
    <property type="entry name" value="3a0106s02"/>
    <property type="match status" value="1"/>
</dbReference>
<name>A0A850PA25_9PROT</name>
<keyword evidence="4 9" id="KW-0812">Transmembrane</keyword>
<keyword evidence="6" id="KW-0764">Sulfate transport</keyword>
<keyword evidence="3" id="KW-0813">Transport</keyword>
<evidence type="ECO:0000256" key="2">
    <source>
        <dbReference type="ARBA" id="ARBA00011779"/>
    </source>
</evidence>
<evidence type="ECO:0000259" key="10">
    <source>
        <dbReference type="PROSITE" id="PS50928"/>
    </source>
</evidence>
<evidence type="ECO:0000256" key="7">
    <source>
        <dbReference type="ARBA" id="ARBA00023136"/>
    </source>
</evidence>
<keyword evidence="7 9" id="KW-0472">Membrane</keyword>
<dbReference type="InterPro" id="IPR005667">
    <property type="entry name" value="Sulph_transpt2"/>
</dbReference>
<feature type="transmembrane region" description="Helical" evidence="9">
    <location>
        <begin position="49"/>
        <end position="73"/>
    </location>
</feature>
<evidence type="ECO:0000256" key="6">
    <source>
        <dbReference type="ARBA" id="ARBA00023032"/>
    </source>
</evidence>
<evidence type="ECO:0000256" key="8">
    <source>
        <dbReference type="ARBA" id="ARBA00025323"/>
    </source>
</evidence>
<dbReference type="CDD" id="cd06261">
    <property type="entry name" value="TM_PBP2"/>
    <property type="match status" value="1"/>
</dbReference>